<evidence type="ECO:0000256" key="8">
    <source>
        <dbReference type="ARBA" id="ARBA00023239"/>
    </source>
</evidence>
<dbReference type="PANTHER" id="PTHR35524:SF1">
    <property type="entry name" value="ALPHA-ACETOLACTATE DECARBOXYLASE"/>
    <property type="match status" value="1"/>
</dbReference>
<evidence type="ECO:0000256" key="7">
    <source>
        <dbReference type="ARBA" id="ARBA00023061"/>
    </source>
</evidence>
<accession>A0A3P1AJS4</accession>
<dbReference type="Gene3D" id="3.30.1330.80">
    <property type="entry name" value="Hypothetical protein, similar to alpha- acetolactate decarboxylase, domain 2"/>
    <property type="match status" value="2"/>
</dbReference>
<evidence type="ECO:0000256" key="1">
    <source>
        <dbReference type="ARBA" id="ARBA00001784"/>
    </source>
</evidence>
<dbReference type="GO" id="GO:0045151">
    <property type="term" value="P:acetoin biosynthetic process"/>
    <property type="evidence" value="ECO:0007669"/>
    <property type="project" value="UniProtKB-KW"/>
</dbReference>
<evidence type="ECO:0000256" key="6">
    <source>
        <dbReference type="ARBA" id="ARBA00022793"/>
    </source>
</evidence>
<reference evidence="9 10" key="1">
    <citation type="submission" date="2018-11" db="EMBL/GenBank/DDBJ databases">
        <title>Flavobacterium sp. nov., YIM 102796 draft genome.</title>
        <authorList>
            <person name="Li G."/>
            <person name="Jiang Y."/>
        </authorList>
    </citation>
    <scope>NUCLEOTIDE SEQUENCE [LARGE SCALE GENOMIC DNA]</scope>
    <source>
        <strain evidence="9 10">YIM 102796</strain>
    </source>
</reference>
<name>A0A3P1AJS4_9FLAO</name>
<dbReference type="EMBL" id="RQTJ01000066">
    <property type="protein sequence ID" value="RRA89278.1"/>
    <property type="molecule type" value="Genomic_DNA"/>
</dbReference>
<comment type="catalytic activity">
    <reaction evidence="1">
        <text>(2S)-2-acetolactate + H(+) = (R)-acetoin + CO2</text>
        <dbReference type="Rhea" id="RHEA:21580"/>
        <dbReference type="ChEBI" id="CHEBI:15378"/>
        <dbReference type="ChEBI" id="CHEBI:15686"/>
        <dbReference type="ChEBI" id="CHEBI:16526"/>
        <dbReference type="ChEBI" id="CHEBI:58476"/>
        <dbReference type="EC" id="4.1.1.5"/>
    </reaction>
</comment>
<evidence type="ECO:0000256" key="3">
    <source>
        <dbReference type="ARBA" id="ARBA00007106"/>
    </source>
</evidence>
<evidence type="ECO:0000256" key="2">
    <source>
        <dbReference type="ARBA" id="ARBA00005170"/>
    </source>
</evidence>
<keyword evidence="6" id="KW-0210">Decarboxylase</keyword>
<gene>
    <name evidence="9" type="ORF">EG242_14620</name>
</gene>
<dbReference type="OrthoDB" id="824310at2"/>
<dbReference type="PANTHER" id="PTHR35524">
    <property type="entry name" value="ALPHA-ACETOLACTATE DECARBOXYLASE"/>
    <property type="match status" value="1"/>
</dbReference>
<keyword evidence="8" id="KW-0456">Lyase</keyword>
<keyword evidence="7" id="KW-0005">Acetoin biosynthesis</keyword>
<dbReference type="SUPFAM" id="SSF117856">
    <property type="entry name" value="AF0104/ALDC/Ptd012-like"/>
    <property type="match status" value="1"/>
</dbReference>
<evidence type="ECO:0000313" key="9">
    <source>
        <dbReference type="EMBL" id="RRA89278.1"/>
    </source>
</evidence>
<keyword evidence="10" id="KW-1185">Reference proteome</keyword>
<dbReference type="Proteomes" id="UP000268372">
    <property type="component" value="Unassembled WGS sequence"/>
</dbReference>
<comment type="caution">
    <text evidence="9">The sequence shown here is derived from an EMBL/GenBank/DDBJ whole genome shotgun (WGS) entry which is preliminary data.</text>
</comment>
<evidence type="ECO:0000256" key="4">
    <source>
        <dbReference type="ARBA" id="ARBA00013204"/>
    </source>
</evidence>
<evidence type="ECO:0000313" key="10">
    <source>
        <dbReference type="Proteomes" id="UP000268372"/>
    </source>
</evidence>
<dbReference type="GO" id="GO:0047605">
    <property type="term" value="F:acetolactate decarboxylase activity"/>
    <property type="evidence" value="ECO:0007669"/>
    <property type="project" value="UniProtKB-EC"/>
</dbReference>
<evidence type="ECO:0000256" key="5">
    <source>
        <dbReference type="ARBA" id="ARBA00020164"/>
    </source>
</evidence>
<sequence length="204" mass="23197">MKNVMRKGDLTSTIHLDTIKNKKGLYGLGPKEALKGELLIIDGKSYVSTMGTQGNIEMKETFDVKAPFFVFTNNDNWDVYDVPNTIKNGTDLENYLIQLKGSYSLPFVFKLKGVFNQVDFHIQNLPDGTIVKSPNDAHTGQGKFQINKCEGEIVGFFSTSHQSIFTHHDSYIHMHYINDDRTEMGHIDHLLLDGFHEVKLYLPK</sequence>
<dbReference type="Pfam" id="PF03306">
    <property type="entry name" value="AAL_decarboxy"/>
    <property type="match status" value="1"/>
</dbReference>
<dbReference type="AlphaFoldDB" id="A0A3P1AJS4"/>
<dbReference type="UniPathway" id="UPA00626">
    <property type="reaction ID" value="UER00678"/>
</dbReference>
<comment type="similarity">
    <text evidence="3">Belongs to the alpha-acetolactate decarboxylase family.</text>
</comment>
<organism evidence="9 10">
    <name type="scientific">Paenimyroides viscosum</name>
    <dbReference type="NCBI Taxonomy" id="2488729"/>
    <lineage>
        <taxon>Bacteria</taxon>
        <taxon>Pseudomonadati</taxon>
        <taxon>Bacteroidota</taxon>
        <taxon>Flavobacteriia</taxon>
        <taxon>Flavobacteriales</taxon>
        <taxon>Flavobacteriaceae</taxon>
        <taxon>Paenimyroides</taxon>
    </lineage>
</organism>
<comment type="pathway">
    <text evidence="2">Polyol metabolism; (R,R)-butane-2,3-diol biosynthesis; (R,R)-butane-2,3-diol from pyruvate: step 2/3.</text>
</comment>
<dbReference type="InterPro" id="IPR005128">
    <property type="entry name" value="Acetolactate_a_deCO2ase"/>
</dbReference>
<protein>
    <recommendedName>
        <fullName evidence="5">Alpha-acetolactate decarboxylase</fullName>
        <ecNumber evidence="4">4.1.1.5</ecNumber>
    </recommendedName>
</protein>
<proteinExistence type="inferred from homology"/>
<dbReference type="EC" id="4.1.1.5" evidence="4"/>